<evidence type="ECO:0000256" key="6">
    <source>
        <dbReference type="ARBA" id="ARBA00023136"/>
    </source>
</evidence>
<dbReference type="PANTHER" id="PTHR43731">
    <property type="entry name" value="RHOMBOID PROTEASE"/>
    <property type="match status" value="1"/>
</dbReference>
<gene>
    <name evidence="9" type="ORF">LEP1GSC035_0539</name>
</gene>
<dbReference type="GO" id="GO:0016787">
    <property type="term" value="F:hydrolase activity"/>
    <property type="evidence" value="ECO:0007669"/>
    <property type="project" value="UniProtKB-KW"/>
</dbReference>
<dbReference type="InterPro" id="IPR022764">
    <property type="entry name" value="Peptidase_S54_rhomboid_dom"/>
</dbReference>
<feature type="transmembrane region" description="Helical" evidence="7">
    <location>
        <begin position="460"/>
        <end position="477"/>
    </location>
</feature>
<comment type="subcellular location">
    <subcellularLocation>
        <location evidence="1">Membrane</location>
        <topology evidence="1">Multi-pass membrane protein</topology>
    </subcellularLocation>
</comment>
<evidence type="ECO:0000256" key="2">
    <source>
        <dbReference type="ARBA" id="ARBA00009045"/>
    </source>
</evidence>
<evidence type="ECO:0000313" key="9">
    <source>
        <dbReference type="EMBL" id="EMM98402.1"/>
    </source>
</evidence>
<keyword evidence="5 7" id="KW-1133">Transmembrane helix</keyword>
<dbReference type="Pfam" id="PF01694">
    <property type="entry name" value="Rhomboid"/>
    <property type="match status" value="1"/>
</dbReference>
<proteinExistence type="inferred from homology"/>
<keyword evidence="4 9" id="KW-0378">Hydrolase</keyword>
<dbReference type="RefSeq" id="WP_004433731.1">
    <property type="nucleotide sequence ID" value="NZ_AHMH02000152.1"/>
</dbReference>
<dbReference type="EC" id="3.4.21.-" evidence="9"/>
<evidence type="ECO:0000256" key="3">
    <source>
        <dbReference type="ARBA" id="ARBA00022692"/>
    </source>
</evidence>
<name>A0ABP2T5W7_9LEPT</name>
<evidence type="ECO:0000256" key="4">
    <source>
        <dbReference type="ARBA" id="ARBA00022801"/>
    </source>
</evidence>
<evidence type="ECO:0000313" key="10">
    <source>
        <dbReference type="Proteomes" id="UP000012099"/>
    </source>
</evidence>
<evidence type="ECO:0000256" key="5">
    <source>
        <dbReference type="ARBA" id="ARBA00022989"/>
    </source>
</evidence>
<feature type="transmembrane region" description="Helical" evidence="7">
    <location>
        <begin position="430"/>
        <end position="448"/>
    </location>
</feature>
<protein>
    <submittedName>
        <fullName evidence="9">Peptidase, S54 family</fullName>
        <ecNumber evidence="9">3.4.21.-</ecNumber>
    </submittedName>
</protein>
<dbReference type="InterPro" id="IPR050925">
    <property type="entry name" value="Rhomboid_protease_S54"/>
</dbReference>
<keyword evidence="6 7" id="KW-0472">Membrane</keyword>
<sequence>MNSYIKKLKHILPVFLLIYVLTLILFLSARWLLTIRYDILDINEEIWSFALPMSLPWIPILIWLRPRMRILRFKSKGGNGSFYLQLISVLTIAVSLMVAESYLMTATGKLNIISNIQQIKNTSKDRYFKLMNFSVDPSVAGVFTNMKVTGKYNDDLNFELFIGIPFLIETKNINEKKYKYWYGVKFKKQISNIMNYKEKEKLYTDFYEESMEVMGRYDYYSLDHFERTPTSDDRRYFLQAIESVIKQKPDGSYVVLEPIKEKFENKNEGKLAWIFGTFAIGAVILSILLIFPGYKKVVPQKDHSLKEVLECLCPKGNHFVSSILLDLNILIFLIMVFSGVHFFYPDGLQLLDWGANRRVETLGGQWWRLFTNMFLHSGIQHLVLNGCGLIISAIFVEPVLGRIRFLILYIVSGLCGSLASIVWYPNTISIGASGAIFGIYGAILSLLLRNVFPKEDKKTILIVVGTTITISLFWGLFGGIDNAAHIGGLVGGTILGIILFQFGKMDRRNIDNNLFE</sequence>
<keyword evidence="10" id="KW-1185">Reference proteome</keyword>
<comment type="similarity">
    <text evidence="2">Belongs to the peptidase S54 family.</text>
</comment>
<keyword evidence="3 7" id="KW-0812">Transmembrane</keyword>
<evidence type="ECO:0000256" key="1">
    <source>
        <dbReference type="ARBA" id="ARBA00004141"/>
    </source>
</evidence>
<evidence type="ECO:0000259" key="8">
    <source>
        <dbReference type="Pfam" id="PF01694"/>
    </source>
</evidence>
<feature type="transmembrane region" description="Helical" evidence="7">
    <location>
        <begin position="483"/>
        <end position="502"/>
    </location>
</feature>
<dbReference type="Gene3D" id="1.20.1540.10">
    <property type="entry name" value="Rhomboid-like"/>
    <property type="match status" value="1"/>
</dbReference>
<organism evidence="9 10">
    <name type="scientific">Leptospira noguchii str. 2007001578</name>
    <dbReference type="NCBI Taxonomy" id="1049974"/>
    <lineage>
        <taxon>Bacteria</taxon>
        <taxon>Pseudomonadati</taxon>
        <taxon>Spirochaetota</taxon>
        <taxon>Spirochaetia</taxon>
        <taxon>Leptospirales</taxon>
        <taxon>Leptospiraceae</taxon>
        <taxon>Leptospira</taxon>
    </lineage>
</organism>
<dbReference type="SUPFAM" id="SSF144091">
    <property type="entry name" value="Rhomboid-like"/>
    <property type="match status" value="1"/>
</dbReference>
<feature type="transmembrane region" description="Helical" evidence="7">
    <location>
        <begin position="46"/>
        <end position="64"/>
    </location>
</feature>
<feature type="transmembrane region" description="Helical" evidence="7">
    <location>
        <begin position="403"/>
        <end position="424"/>
    </location>
</feature>
<dbReference type="Proteomes" id="UP000012099">
    <property type="component" value="Unassembled WGS sequence"/>
</dbReference>
<dbReference type="PANTHER" id="PTHR43731:SF14">
    <property type="entry name" value="PRESENILIN-ASSOCIATED RHOMBOID-LIKE PROTEIN, MITOCHONDRIAL"/>
    <property type="match status" value="1"/>
</dbReference>
<dbReference type="InterPro" id="IPR035952">
    <property type="entry name" value="Rhomboid-like_sf"/>
</dbReference>
<feature type="domain" description="Peptidase S54 rhomboid" evidence="8">
    <location>
        <begin position="364"/>
        <end position="501"/>
    </location>
</feature>
<accession>A0ABP2T5W7</accession>
<feature type="transmembrane region" description="Helical" evidence="7">
    <location>
        <begin position="271"/>
        <end position="291"/>
    </location>
</feature>
<feature type="transmembrane region" description="Helical" evidence="7">
    <location>
        <begin position="84"/>
        <end position="104"/>
    </location>
</feature>
<feature type="transmembrane region" description="Helical" evidence="7">
    <location>
        <begin position="378"/>
        <end position="396"/>
    </location>
</feature>
<feature type="transmembrane region" description="Helical" evidence="7">
    <location>
        <begin position="323"/>
        <end position="344"/>
    </location>
</feature>
<comment type="caution">
    <text evidence="9">The sequence shown here is derived from an EMBL/GenBank/DDBJ whole genome shotgun (WGS) entry which is preliminary data.</text>
</comment>
<evidence type="ECO:0000256" key="7">
    <source>
        <dbReference type="SAM" id="Phobius"/>
    </source>
</evidence>
<dbReference type="EMBL" id="AHMH02000152">
    <property type="protein sequence ID" value="EMM98402.1"/>
    <property type="molecule type" value="Genomic_DNA"/>
</dbReference>
<feature type="transmembrane region" description="Helical" evidence="7">
    <location>
        <begin position="12"/>
        <end position="34"/>
    </location>
</feature>
<reference evidence="9 10" key="1">
    <citation type="submission" date="2013-01" db="EMBL/GenBank/DDBJ databases">
        <authorList>
            <person name="Harkins D.M."/>
            <person name="Durkin A.S."/>
            <person name="Brinkac L.M."/>
            <person name="Haft D.H."/>
            <person name="Selengut J.D."/>
            <person name="Sanka R."/>
            <person name="DePew J."/>
            <person name="Purushe J."/>
            <person name="Whelen A.C."/>
            <person name="Vinetz J.M."/>
            <person name="Sutton G.G."/>
            <person name="Nierman W.C."/>
            <person name="Fouts D.E."/>
        </authorList>
    </citation>
    <scope>NUCLEOTIDE SEQUENCE [LARGE SCALE GENOMIC DNA]</scope>
    <source>
        <strain evidence="9 10">2007001578</strain>
    </source>
</reference>